<evidence type="ECO:0000256" key="1">
    <source>
        <dbReference type="SAM" id="MobiDB-lite"/>
    </source>
</evidence>
<accession>A0ABR4BEW5</accession>
<evidence type="ECO:0000313" key="2">
    <source>
        <dbReference type="EMBL" id="KAL2056205.1"/>
    </source>
</evidence>
<feature type="region of interest" description="Disordered" evidence="1">
    <location>
        <begin position="1"/>
        <end position="89"/>
    </location>
</feature>
<organism evidence="2 3">
    <name type="scientific">Lepraria finkii</name>
    <dbReference type="NCBI Taxonomy" id="1340010"/>
    <lineage>
        <taxon>Eukaryota</taxon>
        <taxon>Fungi</taxon>
        <taxon>Dikarya</taxon>
        <taxon>Ascomycota</taxon>
        <taxon>Pezizomycotina</taxon>
        <taxon>Lecanoromycetes</taxon>
        <taxon>OSLEUM clade</taxon>
        <taxon>Lecanoromycetidae</taxon>
        <taxon>Lecanorales</taxon>
        <taxon>Lecanorineae</taxon>
        <taxon>Stereocaulaceae</taxon>
        <taxon>Lepraria</taxon>
    </lineage>
</organism>
<dbReference type="Proteomes" id="UP001590951">
    <property type="component" value="Unassembled WGS sequence"/>
</dbReference>
<sequence length="266" mass="27371">MPIDFPRHEQQCFRYPSDPTPVPKPIIAPQATAPTPQPVISTPHAVTSTPQPVSSTPQVAISSTSSIHSATSTSSTQPARKSTSFSTPSSSTIAASYSASAIVSSTPTTAALASITSMPNTFAAVPFIGQALLAGTCRIAHPAILSFLGGGLLEVPMIGCSEEMPQCCPDVLAQAQDSSSSEVVKDLASATLTQCPSDYGTIASIYWPQGYSLYSSQVLGQTPCYSAAITTIPLSPSTLSTVALAYLSSASSTFTTGPEPTISFSL</sequence>
<proteinExistence type="predicted"/>
<feature type="compositionally biased region" description="Basic and acidic residues" evidence="1">
    <location>
        <begin position="1"/>
        <end position="11"/>
    </location>
</feature>
<name>A0ABR4BEW5_9LECA</name>
<keyword evidence="3" id="KW-1185">Reference proteome</keyword>
<gene>
    <name evidence="2" type="ORF">ABVK25_003228</name>
</gene>
<feature type="compositionally biased region" description="Low complexity" evidence="1">
    <location>
        <begin position="60"/>
        <end position="89"/>
    </location>
</feature>
<reference evidence="2 3" key="1">
    <citation type="submission" date="2024-09" db="EMBL/GenBank/DDBJ databases">
        <title>Rethinking Asexuality: The Enigmatic Case of Functional Sexual Genes in Lepraria (Stereocaulaceae).</title>
        <authorList>
            <person name="Doellman M."/>
            <person name="Sun Y."/>
            <person name="Barcenas-Pena A."/>
            <person name="Lumbsch H.T."/>
            <person name="Grewe F."/>
        </authorList>
    </citation>
    <scope>NUCLEOTIDE SEQUENCE [LARGE SCALE GENOMIC DNA]</scope>
    <source>
        <strain evidence="2 3">Grewe 0041</strain>
    </source>
</reference>
<comment type="caution">
    <text evidence="2">The sequence shown here is derived from an EMBL/GenBank/DDBJ whole genome shotgun (WGS) entry which is preliminary data.</text>
</comment>
<evidence type="ECO:0000313" key="3">
    <source>
        <dbReference type="Proteomes" id="UP001590951"/>
    </source>
</evidence>
<dbReference type="EMBL" id="JBHFEH010000008">
    <property type="protein sequence ID" value="KAL2056205.1"/>
    <property type="molecule type" value="Genomic_DNA"/>
</dbReference>
<protein>
    <submittedName>
        <fullName evidence="2">Uncharacterized protein</fullName>
    </submittedName>
</protein>
<feature type="compositionally biased region" description="Polar residues" evidence="1">
    <location>
        <begin position="44"/>
        <end position="59"/>
    </location>
</feature>